<comment type="caution">
    <text evidence="1">The sequence shown here is derived from an EMBL/GenBank/DDBJ whole genome shotgun (WGS) entry which is preliminary data.</text>
</comment>
<dbReference type="SUPFAM" id="SSF140500">
    <property type="entry name" value="BAS1536-like"/>
    <property type="match status" value="1"/>
</dbReference>
<dbReference type="InterPro" id="IPR037208">
    <property type="entry name" value="Spo0E-like_sf"/>
</dbReference>
<dbReference type="RefSeq" id="WP_377605743.1">
    <property type="nucleotide sequence ID" value="NZ_JBHUME010000013.1"/>
</dbReference>
<dbReference type="Gene3D" id="4.10.280.10">
    <property type="entry name" value="Helix-loop-helix DNA-binding domain"/>
    <property type="match status" value="1"/>
</dbReference>
<dbReference type="EMBL" id="JBHUME010000013">
    <property type="protein sequence ID" value="MFD2614657.1"/>
    <property type="molecule type" value="Genomic_DNA"/>
</dbReference>
<dbReference type="InterPro" id="IPR018540">
    <property type="entry name" value="Spo0E-like"/>
</dbReference>
<evidence type="ECO:0000313" key="2">
    <source>
        <dbReference type="Proteomes" id="UP001597541"/>
    </source>
</evidence>
<proteinExistence type="predicted"/>
<protein>
    <submittedName>
        <fullName evidence="1">Spo0E family sporulation regulatory protein-aspartic acid phosphatase</fullName>
    </submittedName>
</protein>
<evidence type="ECO:0000313" key="1">
    <source>
        <dbReference type="EMBL" id="MFD2614657.1"/>
    </source>
</evidence>
<dbReference type="InterPro" id="IPR036638">
    <property type="entry name" value="HLH_DNA-bd_sf"/>
</dbReference>
<dbReference type="Pfam" id="PF09388">
    <property type="entry name" value="SpoOE-like"/>
    <property type="match status" value="1"/>
</dbReference>
<reference evidence="2" key="1">
    <citation type="journal article" date="2019" name="Int. J. Syst. Evol. Microbiol.">
        <title>The Global Catalogue of Microorganisms (GCM) 10K type strain sequencing project: providing services to taxonomists for standard genome sequencing and annotation.</title>
        <authorList>
            <consortium name="The Broad Institute Genomics Platform"/>
            <consortium name="The Broad Institute Genome Sequencing Center for Infectious Disease"/>
            <person name="Wu L."/>
            <person name="Ma J."/>
        </authorList>
    </citation>
    <scope>NUCLEOTIDE SEQUENCE [LARGE SCALE GENOMIC DNA]</scope>
    <source>
        <strain evidence="2">KCTC 3950</strain>
    </source>
</reference>
<dbReference type="Proteomes" id="UP001597541">
    <property type="component" value="Unassembled WGS sequence"/>
</dbReference>
<keyword evidence="2" id="KW-1185">Reference proteome</keyword>
<gene>
    <name evidence="1" type="ORF">ACFSUF_19785</name>
</gene>
<dbReference type="PANTHER" id="PTHR41263">
    <property type="entry name" value="ASPARTYL-PHOSPHATE PHOSPHATASE YISI"/>
    <property type="match status" value="1"/>
</dbReference>
<dbReference type="InterPro" id="IPR053028">
    <property type="entry name" value="Spo0E-like_phosphatase"/>
</dbReference>
<name>A0ABW5PGS0_9BACL</name>
<sequence>MEGIAQIEQAIESKRKEMYRASERYGLTSVTVLKISKELDALLNRFYEKRGLKR</sequence>
<dbReference type="PANTHER" id="PTHR41263:SF1">
    <property type="entry name" value="ASPARTYL-PHOSPHATE PHOSPHATASE YISI"/>
    <property type="match status" value="1"/>
</dbReference>
<organism evidence="1 2">
    <name type="scientific">Paenibacillus gansuensis</name>
    <dbReference type="NCBI Taxonomy" id="306542"/>
    <lineage>
        <taxon>Bacteria</taxon>
        <taxon>Bacillati</taxon>
        <taxon>Bacillota</taxon>
        <taxon>Bacilli</taxon>
        <taxon>Bacillales</taxon>
        <taxon>Paenibacillaceae</taxon>
        <taxon>Paenibacillus</taxon>
    </lineage>
</organism>
<accession>A0ABW5PGS0</accession>